<keyword evidence="3" id="KW-1185">Reference proteome</keyword>
<organism evidence="2 3">
    <name type="scientific">Cellulomonas chengniuliangii</name>
    <dbReference type="NCBI Taxonomy" id="2968084"/>
    <lineage>
        <taxon>Bacteria</taxon>
        <taxon>Bacillati</taxon>
        <taxon>Actinomycetota</taxon>
        <taxon>Actinomycetes</taxon>
        <taxon>Micrococcales</taxon>
        <taxon>Cellulomonadaceae</taxon>
        <taxon>Cellulomonas</taxon>
    </lineage>
</organism>
<gene>
    <name evidence="2" type="ORF">NP064_02625</name>
</gene>
<sequence>MTSTPAPPSPELAAATGALREQWALLRAWIGDQVDARVGAEPSILGGWTVADLVAHVGRALNALSVLEPAPPGTVPQALGEYVAGYAGSADSIAQGTRDLAESISTAPLEGVDALATEAFAHLDALGTADQVVVARRGPIRLSDMVATRVIELVVHADDLQRSVERADARPHGPVTLDRGAPGPGPVDHGALQLVSQTLLDVLVARGGWSLEVVEPLTWTRLAAGRIPFDVDTLAGALQASYTSDAVPDLGRVLPLI</sequence>
<evidence type="ECO:0000313" key="2">
    <source>
        <dbReference type="EMBL" id="UUI75829.1"/>
    </source>
</evidence>
<keyword evidence="2" id="KW-0413">Isomerase</keyword>
<dbReference type="SUPFAM" id="SSF109854">
    <property type="entry name" value="DinB/YfiT-like putative metalloenzymes"/>
    <property type="match status" value="1"/>
</dbReference>
<dbReference type="InterPro" id="IPR024344">
    <property type="entry name" value="MDMPI_metal-binding"/>
</dbReference>
<protein>
    <submittedName>
        <fullName evidence="2">Maleylpyruvate isomerase N-terminal domain-containing protein</fullName>
    </submittedName>
</protein>
<dbReference type="RefSeq" id="WP_227568065.1">
    <property type="nucleotide sequence ID" value="NZ_CP101988.1"/>
</dbReference>
<feature type="domain" description="Mycothiol-dependent maleylpyruvate isomerase metal-binding" evidence="1">
    <location>
        <begin position="19"/>
        <end position="161"/>
    </location>
</feature>
<dbReference type="GO" id="GO:0016853">
    <property type="term" value="F:isomerase activity"/>
    <property type="evidence" value="ECO:0007669"/>
    <property type="project" value="UniProtKB-KW"/>
</dbReference>
<proteinExistence type="predicted"/>
<dbReference type="Proteomes" id="UP001316189">
    <property type="component" value="Chromosome"/>
</dbReference>
<dbReference type="Pfam" id="PF11716">
    <property type="entry name" value="MDMPI_N"/>
    <property type="match status" value="1"/>
</dbReference>
<evidence type="ECO:0000313" key="3">
    <source>
        <dbReference type="Proteomes" id="UP001316189"/>
    </source>
</evidence>
<accession>A0ABY5KZG6</accession>
<dbReference type="InterPro" id="IPR034660">
    <property type="entry name" value="DinB/YfiT-like"/>
</dbReference>
<name>A0ABY5KZG6_9CELL</name>
<reference evidence="2 3" key="1">
    <citation type="submission" date="2022-07" db="EMBL/GenBank/DDBJ databases">
        <title>Novel species in genus cellulomonas.</title>
        <authorList>
            <person name="Ye L."/>
        </authorList>
    </citation>
    <scope>NUCLEOTIDE SEQUENCE [LARGE SCALE GENOMIC DNA]</scope>
    <source>
        <strain evidence="3">zg-Y338</strain>
    </source>
</reference>
<evidence type="ECO:0000259" key="1">
    <source>
        <dbReference type="Pfam" id="PF11716"/>
    </source>
</evidence>
<dbReference type="Gene3D" id="1.20.120.450">
    <property type="entry name" value="dinb family like domain"/>
    <property type="match status" value="1"/>
</dbReference>
<dbReference type="EMBL" id="CP101988">
    <property type="protein sequence ID" value="UUI75829.1"/>
    <property type="molecule type" value="Genomic_DNA"/>
</dbReference>